<evidence type="ECO:0000313" key="4">
    <source>
        <dbReference type="Proteomes" id="UP000238196"/>
    </source>
</evidence>
<dbReference type="AlphaFoldDB" id="A0A2S5KXN8"/>
<dbReference type="SUPFAM" id="SSF54637">
    <property type="entry name" value="Thioesterase/thiol ester dehydrase-isomerase"/>
    <property type="match status" value="2"/>
</dbReference>
<dbReference type="Pfam" id="PF13622">
    <property type="entry name" value="4HBT_3"/>
    <property type="match status" value="1"/>
</dbReference>
<name>A0A2S5KXN8_9PROT</name>
<accession>A0A2S5KXN8</accession>
<dbReference type="InterPro" id="IPR049450">
    <property type="entry name" value="ACOT8-like_C"/>
</dbReference>
<dbReference type="InterPro" id="IPR052389">
    <property type="entry name" value="Sec_Metab_Biosynth-Assoc"/>
</dbReference>
<reference evidence="3 4" key="1">
    <citation type="submission" date="2018-02" db="EMBL/GenBank/DDBJ databases">
        <title>novel marine gammaproteobacteria from coastal saline agro ecosystem.</title>
        <authorList>
            <person name="Krishnan R."/>
            <person name="Ramesh Kumar N."/>
        </authorList>
    </citation>
    <scope>NUCLEOTIDE SEQUENCE [LARGE SCALE GENOMIC DNA]</scope>
    <source>
        <strain evidence="3 4">228</strain>
    </source>
</reference>
<sequence>MDLDKYFADLHGHEERPIVRMPEGWGQGRAVFGGLVAAVMMHAVERRSRDGERVRSILLNFIAPVQPGELDISITCLRQGKSVSFYKVEAGQDGNIAVIMQVTLGLARDEQLQMQALRPHNLTSPESAIVLPYLPGVTPEFTRHFDYRWAEGPMPYTSSREAHIGGWIRFRQSPEAVMPAYLLMLSDAWPPACLSLLSAPTAASSMSWSMDFPQQTTALPGAEWLRYQSRLDYAEEGFASVDDALYAPDGQLLMRSRQVVAVFVK</sequence>
<feature type="domain" description="Acyl-CoA thioesterase-like N-terminal HotDog" evidence="1">
    <location>
        <begin position="22"/>
        <end position="104"/>
    </location>
</feature>
<dbReference type="Pfam" id="PF20789">
    <property type="entry name" value="4HBT_3C"/>
    <property type="match status" value="1"/>
</dbReference>
<dbReference type="PANTHER" id="PTHR38110:SF1">
    <property type="entry name" value="THIOESTERASE DOMAIN-CONTAINING PROTEIN"/>
    <property type="match status" value="1"/>
</dbReference>
<dbReference type="InterPro" id="IPR049449">
    <property type="entry name" value="TesB_ACOT8-like_N"/>
</dbReference>
<gene>
    <name evidence="3" type="ORF">C4K68_02465</name>
</gene>
<proteinExistence type="predicted"/>
<feature type="domain" description="Acyl-CoA thioesterase-like C-terminal" evidence="2">
    <location>
        <begin position="125"/>
        <end position="262"/>
    </location>
</feature>
<organism evidence="3 4">
    <name type="scientific">Proteobacteria bacterium 228</name>
    <dbReference type="NCBI Taxonomy" id="2083153"/>
    <lineage>
        <taxon>Bacteria</taxon>
        <taxon>Pseudomonadati</taxon>
        <taxon>Pseudomonadota</taxon>
    </lineage>
</organism>
<evidence type="ECO:0000259" key="2">
    <source>
        <dbReference type="Pfam" id="PF20789"/>
    </source>
</evidence>
<dbReference type="InterPro" id="IPR042171">
    <property type="entry name" value="Acyl-CoA_hotdog"/>
</dbReference>
<dbReference type="InterPro" id="IPR029069">
    <property type="entry name" value="HotDog_dom_sf"/>
</dbReference>
<protein>
    <submittedName>
        <fullName evidence="3">Acyl-CoA thioesterase II</fullName>
    </submittedName>
</protein>
<evidence type="ECO:0000313" key="3">
    <source>
        <dbReference type="EMBL" id="PPC79036.1"/>
    </source>
</evidence>
<dbReference type="EMBL" id="PRLP01000007">
    <property type="protein sequence ID" value="PPC79036.1"/>
    <property type="molecule type" value="Genomic_DNA"/>
</dbReference>
<dbReference type="Gene3D" id="2.40.160.210">
    <property type="entry name" value="Acyl-CoA thioesterase, double hotdog domain"/>
    <property type="match status" value="1"/>
</dbReference>
<dbReference type="Proteomes" id="UP000238196">
    <property type="component" value="Unassembled WGS sequence"/>
</dbReference>
<comment type="caution">
    <text evidence="3">The sequence shown here is derived from an EMBL/GenBank/DDBJ whole genome shotgun (WGS) entry which is preliminary data.</text>
</comment>
<dbReference type="OrthoDB" id="7059210at2"/>
<dbReference type="PANTHER" id="PTHR38110">
    <property type="entry name" value="CHROMOSOME 23, WHOLE GENOME SHOTGUN SEQUENCE"/>
    <property type="match status" value="1"/>
</dbReference>
<evidence type="ECO:0000259" key="1">
    <source>
        <dbReference type="Pfam" id="PF13622"/>
    </source>
</evidence>